<keyword evidence="1" id="KW-0472">Membrane</keyword>
<feature type="transmembrane region" description="Helical" evidence="1">
    <location>
        <begin position="158"/>
        <end position="187"/>
    </location>
</feature>
<keyword evidence="1" id="KW-1133">Transmembrane helix</keyword>
<reference evidence="2 3" key="1">
    <citation type="submission" date="2019-06" db="EMBL/GenBank/DDBJ databases">
        <title>Description of Kitasatospora acidophila sp. nov. isolated from pine grove soil, and reclassification of Streptomyces novaecaesareae to Kitasatospora novaeceasareae comb. nov.</title>
        <authorList>
            <person name="Kim M.J."/>
        </authorList>
    </citation>
    <scope>NUCLEOTIDE SEQUENCE [LARGE SCALE GENOMIC DNA]</scope>
    <source>
        <strain evidence="2 3">MMS16-CNU292</strain>
    </source>
</reference>
<dbReference type="SUPFAM" id="SSF103473">
    <property type="entry name" value="MFS general substrate transporter"/>
    <property type="match status" value="1"/>
</dbReference>
<feature type="transmembrane region" description="Helical" evidence="1">
    <location>
        <begin position="236"/>
        <end position="263"/>
    </location>
</feature>
<proteinExistence type="predicted"/>
<protein>
    <submittedName>
        <fullName evidence="2">MFS transporter</fullName>
    </submittedName>
</protein>
<sequence>MSSASYRAVFALPRARALFLTGLPARLCYGLLSIPMLLAVRAGTGSYAVAGTAVGLAGLATALLGPLRARLVERRPGALRPMAGCYALLLLLLAAVCTERQPTALVVAVAVLAGACPPPVGPLLRTAWGRLAADEAQRQSMLSLDTATESTVFALGPVLAGVLIAVSSAATVLVVCAVLALVGFGLLPGALRAVPGHVEVRPGRQRTPLLAAGFVPLLGLVLAVAAALSLMEVAMLAAWGTVTTGVLTTLFSIGGVIGGLLYGRLGLPGELTRRPLLLVAAATACYALPALLRGSPAAALGLLLAGGVTDVLLITAYQLVELLVPTGSRTEAGAWVNTAYNLGAAAGASLGGLLVDRAGPLGALAAPAALLVVAVLATAPAVLRRRRTERNATA</sequence>
<evidence type="ECO:0000256" key="1">
    <source>
        <dbReference type="SAM" id="Phobius"/>
    </source>
</evidence>
<dbReference type="GO" id="GO:0022857">
    <property type="term" value="F:transmembrane transporter activity"/>
    <property type="evidence" value="ECO:0007669"/>
    <property type="project" value="InterPro"/>
</dbReference>
<dbReference type="InterPro" id="IPR011701">
    <property type="entry name" value="MFS"/>
</dbReference>
<feature type="transmembrane region" description="Helical" evidence="1">
    <location>
        <begin position="208"/>
        <end position="230"/>
    </location>
</feature>
<keyword evidence="1" id="KW-0812">Transmembrane</keyword>
<feature type="transmembrane region" description="Helical" evidence="1">
    <location>
        <begin position="17"/>
        <end position="40"/>
    </location>
</feature>
<feature type="transmembrane region" description="Helical" evidence="1">
    <location>
        <begin position="46"/>
        <end position="65"/>
    </location>
</feature>
<feature type="transmembrane region" description="Helical" evidence="1">
    <location>
        <begin position="77"/>
        <end position="96"/>
    </location>
</feature>
<dbReference type="RefSeq" id="WP_141636596.1">
    <property type="nucleotide sequence ID" value="NZ_VIGB01000003.1"/>
</dbReference>
<name>A0A540WAU2_9ACTN</name>
<dbReference type="Gene3D" id="1.20.1250.20">
    <property type="entry name" value="MFS general substrate transporter like domains"/>
    <property type="match status" value="1"/>
</dbReference>
<dbReference type="Pfam" id="PF07690">
    <property type="entry name" value="MFS_1"/>
    <property type="match status" value="1"/>
</dbReference>
<gene>
    <name evidence="2" type="ORF">E6W39_32930</name>
</gene>
<accession>A0A540WAU2</accession>
<feature type="transmembrane region" description="Helical" evidence="1">
    <location>
        <begin position="332"/>
        <end position="355"/>
    </location>
</feature>
<keyword evidence="3" id="KW-1185">Reference proteome</keyword>
<evidence type="ECO:0000313" key="3">
    <source>
        <dbReference type="Proteomes" id="UP000319103"/>
    </source>
</evidence>
<dbReference type="OrthoDB" id="4116926at2"/>
<dbReference type="PANTHER" id="PTHR23542:SF1">
    <property type="entry name" value="MAJOR FACILITATOR SUPERFAMILY (MFS) PROFILE DOMAIN-CONTAINING PROTEIN"/>
    <property type="match status" value="1"/>
</dbReference>
<dbReference type="Proteomes" id="UP000319103">
    <property type="component" value="Unassembled WGS sequence"/>
</dbReference>
<evidence type="ECO:0000313" key="2">
    <source>
        <dbReference type="EMBL" id="TQF06149.1"/>
    </source>
</evidence>
<comment type="caution">
    <text evidence="2">The sequence shown here is derived from an EMBL/GenBank/DDBJ whole genome shotgun (WGS) entry which is preliminary data.</text>
</comment>
<feature type="transmembrane region" description="Helical" evidence="1">
    <location>
        <begin position="361"/>
        <end position="383"/>
    </location>
</feature>
<feature type="transmembrane region" description="Helical" evidence="1">
    <location>
        <begin position="298"/>
        <end position="320"/>
    </location>
</feature>
<dbReference type="PANTHER" id="PTHR23542">
    <property type="match status" value="1"/>
</dbReference>
<organism evidence="2 3">
    <name type="scientific">Kitasatospora acidiphila</name>
    <dbReference type="NCBI Taxonomy" id="2567942"/>
    <lineage>
        <taxon>Bacteria</taxon>
        <taxon>Bacillati</taxon>
        <taxon>Actinomycetota</taxon>
        <taxon>Actinomycetes</taxon>
        <taxon>Kitasatosporales</taxon>
        <taxon>Streptomycetaceae</taxon>
        <taxon>Kitasatospora</taxon>
    </lineage>
</organism>
<dbReference type="InterPro" id="IPR036259">
    <property type="entry name" value="MFS_trans_sf"/>
</dbReference>
<dbReference type="AlphaFoldDB" id="A0A540WAU2"/>
<feature type="transmembrane region" description="Helical" evidence="1">
    <location>
        <begin position="275"/>
        <end position="292"/>
    </location>
</feature>
<dbReference type="EMBL" id="VIGB01000003">
    <property type="protein sequence ID" value="TQF06149.1"/>
    <property type="molecule type" value="Genomic_DNA"/>
</dbReference>